<name>A0A0C2Y996_HEBCY</name>
<feature type="region of interest" description="Disordered" evidence="5">
    <location>
        <begin position="110"/>
        <end position="347"/>
    </location>
</feature>
<proteinExistence type="predicted"/>
<keyword evidence="8" id="KW-1185">Reference proteome</keyword>
<dbReference type="OrthoDB" id="1746739at2759"/>
<dbReference type="InterPro" id="IPR037525">
    <property type="entry name" value="Velvet_dom"/>
</dbReference>
<evidence type="ECO:0000256" key="3">
    <source>
        <dbReference type="ARBA" id="ARBA00023163"/>
    </source>
</evidence>
<feature type="compositionally biased region" description="Polar residues" evidence="5">
    <location>
        <begin position="127"/>
        <end position="151"/>
    </location>
</feature>
<dbReference type="InterPro" id="IPR021740">
    <property type="entry name" value="Velvet"/>
</dbReference>
<dbReference type="PROSITE" id="PS51821">
    <property type="entry name" value="VELVET"/>
    <property type="match status" value="1"/>
</dbReference>
<feature type="compositionally biased region" description="Polar residues" evidence="5">
    <location>
        <begin position="233"/>
        <end position="243"/>
    </location>
</feature>
<accession>A0A0C2Y996</accession>
<evidence type="ECO:0000313" key="7">
    <source>
        <dbReference type="EMBL" id="KIM46423.1"/>
    </source>
</evidence>
<evidence type="ECO:0000256" key="1">
    <source>
        <dbReference type="ARBA" id="ARBA00004123"/>
    </source>
</evidence>
<feature type="domain" description="Velvet" evidence="6">
    <location>
        <begin position="28"/>
        <end position="456"/>
    </location>
</feature>
<feature type="compositionally biased region" description="Low complexity" evidence="5">
    <location>
        <begin position="294"/>
        <end position="307"/>
    </location>
</feature>
<dbReference type="Gene3D" id="2.60.40.3960">
    <property type="entry name" value="Velvet domain"/>
    <property type="match status" value="2"/>
</dbReference>
<feature type="region of interest" description="Disordered" evidence="5">
    <location>
        <begin position="1"/>
        <end position="25"/>
    </location>
</feature>
<dbReference type="GO" id="GO:0005634">
    <property type="term" value="C:nucleus"/>
    <property type="evidence" value="ECO:0007669"/>
    <property type="project" value="UniProtKB-SubCell"/>
</dbReference>
<dbReference type="Pfam" id="PF11754">
    <property type="entry name" value="Velvet"/>
    <property type="match status" value="2"/>
</dbReference>
<evidence type="ECO:0000259" key="6">
    <source>
        <dbReference type="PROSITE" id="PS51821"/>
    </source>
</evidence>
<sequence length="456" mass="49680">MIQRTDLRQSSSAATSLRQDGPESWGKWSGRRHYFLEVVQHPLRARMCGFGDKDRRPLVPAAVAKMVVRRDDDSIVDVDEVDCSFFLVTVDLWSADGKQETNLVLHPSSADRYVPAHSSSKSKRRGTSFSEPANRVPGNQTPLGGRSTPTPSHHRPGDQTGNSTPSLSAHAPYGNQYFGPQHPADHTAYPQGLAYGSPASDPSTTWGYPPPVPPVDRSASFPPPILPSIHSFARTTSTSSSDNWPPEPESEPAALPYRAWNADTTYSPGDENVDPALRAQSSSNPEGRDTSAWPSSNSTTYSPTPDSDQTAYGHAPHQQGQHPTYAQYPQPAPASPAPSHAIASAPPLPRHTYTRTLVGPLSANACRLLDEHRKPGIFFLFQDLSVRTEGTFRLRMRLMNVGAPPAPEMGAQRVHNDISPVLAQTFTDQFTVFSAKRFPGVPGNFNYYSSTFGIAC</sequence>
<evidence type="ECO:0000256" key="5">
    <source>
        <dbReference type="SAM" id="MobiDB-lite"/>
    </source>
</evidence>
<keyword evidence="4" id="KW-0539">Nucleus</keyword>
<dbReference type="Proteomes" id="UP000053424">
    <property type="component" value="Unassembled WGS sequence"/>
</dbReference>
<comment type="subcellular location">
    <subcellularLocation>
        <location evidence="1">Nucleus</location>
    </subcellularLocation>
</comment>
<dbReference type="EMBL" id="KN831771">
    <property type="protein sequence ID" value="KIM46423.1"/>
    <property type="molecule type" value="Genomic_DNA"/>
</dbReference>
<dbReference type="AlphaFoldDB" id="A0A0C2Y996"/>
<feature type="compositionally biased region" description="Polar residues" evidence="5">
    <location>
        <begin position="8"/>
        <end position="18"/>
    </location>
</feature>
<keyword evidence="3" id="KW-0804">Transcription</keyword>
<dbReference type="HOGENOM" id="CLU_022491_4_0_1"/>
<dbReference type="InterPro" id="IPR038491">
    <property type="entry name" value="Velvet_dom_sf"/>
</dbReference>
<evidence type="ECO:0000256" key="2">
    <source>
        <dbReference type="ARBA" id="ARBA00023015"/>
    </source>
</evidence>
<dbReference type="PANTHER" id="PTHR33572">
    <property type="entry name" value="SPORE DEVELOPMENT REGULATOR VOSA"/>
    <property type="match status" value="1"/>
</dbReference>
<reference evidence="7 8" key="1">
    <citation type="submission" date="2014-04" db="EMBL/GenBank/DDBJ databases">
        <authorList>
            <consortium name="DOE Joint Genome Institute"/>
            <person name="Kuo A."/>
            <person name="Gay G."/>
            <person name="Dore J."/>
            <person name="Kohler A."/>
            <person name="Nagy L.G."/>
            <person name="Floudas D."/>
            <person name="Copeland A."/>
            <person name="Barry K.W."/>
            <person name="Cichocki N."/>
            <person name="Veneault-Fourrey C."/>
            <person name="LaButti K."/>
            <person name="Lindquist E.A."/>
            <person name="Lipzen A."/>
            <person name="Lundell T."/>
            <person name="Morin E."/>
            <person name="Murat C."/>
            <person name="Sun H."/>
            <person name="Tunlid A."/>
            <person name="Henrissat B."/>
            <person name="Grigoriev I.V."/>
            <person name="Hibbett D.S."/>
            <person name="Martin F."/>
            <person name="Nordberg H.P."/>
            <person name="Cantor M.N."/>
            <person name="Hua S.X."/>
        </authorList>
    </citation>
    <scope>NUCLEOTIDE SEQUENCE [LARGE SCALE GENOMIC DNA]</scope>
    <source>
        <strain evidence="8">h7</strain>
    </source>
</reference>
<gene>
    <name evidence="7" type="ORF">M413DRAFT_441516</name>
</gene>
<evidence type="ECO:0000256" key="4">
    <source>
        <dbReference type="ARBA" id="ARBA00023242"/>
    </source>
</evidence>
<dbReference type="STRING" id="686832.A0A0C2Y996"/>
<keyword evidence="2" id="KW-0805">Transcription regulation</keyword>
<reference evidence="8" key="2">
    <citation type="submission" date="2015-01" db="EMBL/GenBank/DDBJ databases">
        <title>Evolutionary Origins and Diversification of the Mycorrhizal Mutualists.</title>
        <authorList>
            <consortium name="DOE Joint Genome Institute"/>
            <consortium name="Mycorrhizal Genomics Consortium"/>
            <person name="Kohler A."/>
            <person name="Kuo A."/>
            <person name="Nagy L.G."/>
            <person name="Floudas D."/>
            <person name="Copeland A."/>
            <person name="Barry K.W."/>
            <person name="Cichocki N."/>
            <person name="Veneault-Fourrey C."/>
            <person name="LaButti K."/>
            <person name="Lindquist E.A."/>
            <person name="Lipzen A."/>
            <person name="Lundell T."/>
            <person name="Morin E."/>
            <person name="Murat C."/>
            <person name="Riley R."/>
            <person name="Ohm R."/>
            <person name="Sun H."/>
            <person name="Tunlid A."/>
            <person name="Henrissat B."/>
            <person name="Grigoriev I.V."/>
            <person name="Hibbett D.S."/>
            <person name="Martin F."/>
        </authorList>
    </citation>
    <scope>NUCLEOTIDE SEQUENCE [LARGE SCALE GENOMIC DNA]</scope>
    <source>
        <strain evidence="8">h7</strain>
    </source>
</reference>
<evidence type="ECO:0000313" key="8">
    <source>
        <dbReference type="Proteomes" id="UP000053424"/>
    </source>
</evidence>
<dbReference type="PANTHER" id="PTHR33572:SF3">
    <property type="entry name" value="VELVET COMPLEX SUBUNIT B"/>
    <property type="match status" value="1"/>
</dbReference>
<organism evidence="7 8">
    <name type="scientific">Hebeloma cylindrosporum</name>
    <dbReference type="NCBI Taxonomy" id="76867"/>
    <lineage>
        <taxon>Eukaryota</taxon>
        <taxon>Fungi</taxon>
        <taxon>Dikarya</taxon>
        <taxon>Basidiomycota</taxon>
        <taxon>Agaricomycotina</taxon>
        <taxon>Agaricomycetes</taxon>
        <taxon>Agaricomycetidae</taxon>
        <taxon>Agaricales</taxon>
        <taxon>Agaricineae</taxon>
        <taxon>Hymenogastraceae</taxon>
        <taxon>Hebeloma</taxon>
    </lineage>
</organism>
<protein>
    <recommendedName>
        <fullName evidence="6">Velvet domain-containing protein</fullName>
    </recommendedName>
</protein>